<protein>
    <recommendedName>
        <fullName evidence="4">AB hydrolase-1 domain-containing protein</fullName>
    </recommendedName>
</protein>
<dbReference type="EMBL" id="PFWS01000013">
    <property type="protein sequence ID" value="PJA47541.1"/>
    <property type="molecule type" value="Genomic_DNA"/>
</dbReference>
<gene>
    <name evidence="2" type="ORF">CO172_00960</name>
</gene>
<sequence>MSETRPLGIEEAALREAASKETSPSLESRRFVYSKETDPGRLQEIKEKIEQSRFLRFEFEGQEIQIEYIEVEAKKTQEVHEDGVRSPVDIIIPGFCASLIPFKPTVREMAEYMPDHRIICVSPLDSGKSSALKDSSLEKMNRVYRQVFEEMGIDVSSVDLTVIAHSRSDIIGLGLAAAYPELVKNIVLVNGVSAKSDNLARLTYDFSQHTLKDITPERMKGFFHKFAPGEIYEGVSEETAQRYLEQTVDFMRNILKFPQAFHQFSSLAQRRIIDLDSLVKSLKSNVLILSGTRDITSPENSRQRIFENLPDTVQGKQSIEVGGLHDAPNADPEAFALKLAHWFKTLNKE</sequence>
<accession>A0A2M7XI16</accession>
<evidence type="ECO:0000313" key="2">
    <source>
        <dbReference type="EMBL" id="PJA47541.1"/>
    </source>
</evidence>
<name>A0A2M7XI16_9BACT</name>
<evidence type="ECO:0000313" key="3">
    <source>
        <dbReference type="Proteomes" id="UP000229749"/>
    </source>
</evidence>
<dbReference type="AlphaFoldDB" id="A0A2M7XI16"/>
<feature type="region of interest" description="Disordered" evidence="1">
    <location>
        <begin position="1"/>
        <end position="32"/>
    </location>
</feature>
<reference evidence="3" key="1">
    <citation type="submission" date="2017-09" db="EMBL/GenBank/DDBJ databases">
        <title>Depth-based differentiation of microbial function through sediment-hosted aquifers and enrichment of novel symbionts in the deep terrestrial subsurface.</title>
        <authorList>
            <person name="Probst A.J."/>
            <person name="Ladd B."/>
            <person name="Jarett J.K."/>
            <person name="Geller-Mcgrath D.E."/>
            <person name="Sieber C.M.K."/>
            <person name="Emerson J.B."/>
            <person name="Anantharaman K."/>
            <person name="Thomas B.C."/>
            <person name="Malmstrom R."/>
            <person name="Stieglmeier M."/>
            <person name="Klingl A."/>
            <person name="Woyke T."/>
            <person name="Ryan C.M."/>
            <person name="Banfield J.F."/>
        </authorList>
    </citation>
    <scope>NUCLEOTIDE SEQUENCE [LARGE SCALE GENOMIC DNA]</scope>
</reference>
<dbReference type="InterPro" id="IPR029058">
    <property type="entry name" value="AB_hydrolase_fold"/>
</dbReference>
<proteinExistence type="predicted"/>
<evidence type="ECO:0008006" key="4">
    <source>
        <dbReference type="Google" id="ProtNLM"/>
    </source>
</evidence>
<dbReference type="Gene3D" id="3.40.50.1820">
    <property type="entry name" value="alpha/beta hydrolase"/>
    <property type="match status" value="1"/>
</dbReference>
<dbReference type="Proteomes" id="UP000229749">
    <property type="component" value="Unassembled WGS sequence"/>
</dbReference>
<evidence type="ECO:0000256" key="1">
    <source>
        <dbReference type="SAM" id="MobiDB-lite"/>
    </source>
</evidence>
<dbReference type="SUPFAM" id="SSF53474">
    <property type="entry name" value="alpha/beta-Hydrolases"/>
    <property type="match status" value="1"/>
</dbReference>
<organism evidence="2 3">
    <name type="scientific">Candidatus Uhrbacteria bacterium CG_4_9_14_3_um_filter_36_7</name>
    <dbReference type="NCBI Taxonomy" id="1975033"/>
    <lineage>
        <taxon>Bacteria</taxon>
        <taxon>Candidatus Uhriibacteriota</taxon>
    </lineage>
</organism>
<comment type="caution">
    <text evidence="2">The sequence shown here is derived from an EMBL/GenBank/DDBJ whole genome shotgun (WGS) entry which is preliminary data.</text>
</comment>